<dbReference type="SUPFAM" id="SSF53822">
    <property type="entry name" value="Periplasmic binding protein-like I"/>
    <property type="match status" value="1"/>
</dbReference>
<evidence type="ECO:0000259" key="3">
    <source>
        <dbReference type="Pfam" id="PF13458"/>
    </source>
</evidence>
<sequence>MILSATGTFAPLTESIRNGFQLYLDQHNGMLGGRKVEIKFEDDQEDPQVALRKYRQLVSSDKVDILVGPISSAVAYALRDGVEKDKIVLIDPNAAANDLSWKQKSDYIYRVSFSNWQNGSSVAKYIAQNIGKSAVTIAPDYPAGREVIQAFKAAFEASGGKVVKELYPKLGTNDFATYLTTIAQTKPDVVYSFETGSDGIRFVKQYADFGLKGKIPLTGTLELGDNLILDPAGDAAEGIISGVLYTPWLENNVNQTFVTSYQKKYNKLPNIFAVDGYDAAQVIDLAITKAGSTRSDDLIKVLKGISFNSPRGPVTIDPKTNNPIENFYVAKNVKLDGKIVPQVSQTIPNVTMPETPSPAAQ</sequence>
<dbReference type="InterPro" id="IPR028081">
    <property type="entry name" value="Leu-bd"/>
</dbReference>
<dbReference type="CDD" id="cd20014">
    <property type="entry name" value="PBP1_RPA0668_benzoate-like"/>
    <property type="match status" value="1"/>
</dbReference>
<evidence type="ECO:0000256" key="2">
    <source>
        <dbReference type="ARBA" id="ARBA00022729"/>
    </source>
</evidence>
<evidence type="ECO:0000313" key="5">
    <source>
        <dbReference type="Proteomes" id="UP000231932"/>
    </source>
</evidence>
<feature type="domain" description="Leucine-binding protein" evidence="3">
    <location>
        <begin position="1"/>
        <end position="331"/>
    </location>
</feature>
<dbReference type="PANTHER" id="PTHR30483:SF6">
    <property type="entry name" value="PERIPLASMIC BINDING PROTEIN OF ABC TRANSPORTER FOR NATURAL AMINO ACIDS"/>
    <property type="match status" value="1"/>
</dbReference>
<dbReference type="Pfam" id="PF13458">
    <property type="entry name" value="Peripla_BP_6"/>
    <property type="match status" value="1"/>
</dbReference>
<dbReference type="PANTHER" id="PTHR30483">
    <property type="entry name" value="LEUCINE-SPECIFIC-BINDING PROTEIN"/>
    <property type="match status" value="1"/>
</dbReference>
<dbReference type="Proteomes" id="UP000231932">
    <property type="component" value="Chromosome"/>
</dbReference>
<proteinExistence type="inferred from homology"/>
<organism evidence="4 5">
    <name type="scientific">Kyrpidia spormannii</name>
    <dbReference type="NCBI Taxonomy" id="2055160"/>
    <lineage>
        <taxon>Bacteria</taxon>
        <taxon>Bacillati</taxon>
        <taxon>Bacillota</taxon>
        <taxon>Bacilli</taxon>
        <taxon>Bacillales</taxon>
        <taxon>Alicyclobacillaceae</taxon>
        <taxon>Kyrpidia</taxon>
    </lineage>
</organism>
<gene>
    <name evidence="4" type="ORF">CVV65_11385</name>
</gene>
<keyword evidence="5" id="KW-1185">Reference proteome</keyword>
<reference evidence="5" key="1">
    <citation type="submission" date="2017-11" db="EMBL/GenBank/DDBJ databases">
        <title>Complete Genome Sequence of Kyrpidia sp. Strain EA-1, a thermophilic, hydrogen-oxidizing Bacterium, isolated from the Azores.</title>
        <authorList>
            <person name="Reiner J.E."/>
            <person name="Lapp C.J."/>
            <person name="Bunk B."/>
            <person name="Gescher J."/>
        </authorList>
    </citation>
    <scope>NUCLEOTIDE SEQUENCE [LARGE SCALE GENOMIC DNA]</scope>
    <source>
        <strain evidence="5">EA-1</strain>
    </source>
</reference>
<accession>A0A2K8NB56</accession>
<dbReference type="AlphaFoldDB" id="A0A2K8NB56"/>
<name>A0A2K8NB56_9BACL</name>
<comment type="similarity">
    <text evidence="1">Belongs to the leucine-binding protein family.</text>
</comment>
<dbReference type="EMBL" id="CP024955">
    <property type="protein sequence ID" value="ATY86569.1"/>
    <property type="molecule type" value="Genomic_DNA"/>
</dbReference>
<evidence type="ECO:0000256" key="1">
    <source>
        <dbReference type="ARBA" id="ARBA00010062"/>
    </source>
</evidence>
<protein>
    <submittedName>
        <fullName evidence="4">ABC transporter substrate-binding protein</fullName>
    </submittedName>
</protein>
<evidence type="ECO:0000313" key="4">
    <source>
        <dbReference type="EMBL" id="ATY86569.1"/>
    </source>
</evidence>
<keyword evidence="2" id="KW-0732">Signal</keyword>
<dbReference type="InterPro" id="IPR028082">
    <property type="entry name" value="Peripla_BP_I"/>
</dbReference>
<dbReference type="KEGG" id="kyr:CVV65_11385"/>
<dbReference type="InterPro" id="IPR051010">
    <property type="entry name" value="BCAA_transport"/>
</dbReference>
<dbReference type="Gene3D" id="3.40.50.2300">
    <property type="match status" value="2"/>
</dbReference>
<dbReference type="OrthoDB" id="9794229at2"/>